<dbReference type="PANTHER" id="PTHR33048:SF47">
    <property type="entry name" value="INTEGRAL MEMBRANE PROTEIN-RELATED"/>
    <property type="match status" value="1"/>
</dbReference>
<gene>
    <name evidence="8" type="ORF">SCAR479_12545</name>
</gene>
<keyword evidence="2 6" id="KW-0812">Transmembrane</keyword>
<evidence type="ECO:0000313" key="8">
    <source>
        <dbReference type="EMBL" id="KAK9770754.1"/>
    </source>
</evidence>
<keyword evidence="4 6" id="KW-0472">Membrane</keyword>
<feature type="domain" description="Rhodopsin" evidence="7">
    <location>
        <begin position="102"/>
        <end position="336"/>
    </location>
</feature>
<evidence type="ECO:0000256" key="4">
    <source>
        <dbReference type="ARBA" id="ARBA00023136"/>
    </source>
</evidence>
<accession>A0ABR2XAG5</accession>
<keyword evidence="3 6" id="KW-1133">Transmembrane helix</keyword>
<dbReference type="EMBL" id="JARVKM010000086">
    <property type="protein sequence ID" value="KAK9770754.1"/>
    <property type="molecule type" value="Genomic_DNA"/>
</dbReference>
<feature type="transmembrane region" description="Helical" evidence="6">
    <location>
        <begin position="240"/>
        <end position="264"/>
    </location>
</feature>
<comment type="subcellular location">
    <subcellularLocation>
        <location evidence="1">Membrane</location>
        <topology evidence="1">Multi-pass membrane protein</topology>
    </subcellularLocation>
</comment>
<comment type="similarity">
    <text evidence="5">Belongs to the SAT4 family.</text>
</comment>
<organism evidence="8 9">
    <name type="scientific">Seiridium cardinale</name>
    <dbReference type="NCBI Taxonomy" id="138064"/>
    <lineage>
        <taxon>Eukaryota</taxon>
        <taxon>Fungi</taxon>
        <taxon>Dikarya</taxon>
        <taxon>Ascomycota</taxon>
        <taxon>Pezizomycotina</taxon>
        <taxon>Sordariomycetes</taxon>
        <taxon>Xylariomycetidae</taxon>
        <taxon>Amphisphaeriales</taxon>
        <taxon>Sporocadaceae</taxon>
        <taxon>Seiridium</taxon>
    </lineage>
</organism>
<feature type="transmembrane region" description="Helical" evidence="6">
    <location>
        <begin position="318"/>
        <end position="338"/>
    </location>
</feature>
<dbReference type="Pfam" id="PF20684">
    <property type="entry name" value="Fung_rhodopsin"/>
    <property type="match status" value="1"/>
</dbReference>
<evidence type="ECO:0000256" key="6">
    <source>
        <dbReference type="SAM" id="Phobius"/>
    </source>
</evidence>
<dbReference type="InterPro" id="IPR052337">
    <property type="entry name" value="SAT4-like"/>
</dbReference>
<evidence type="ECO:0000256" key="5">
    <source>
        <dbReference type="ARBA" id="ARBA00038359"/>
    </source>
</evidence>
<feature type="transmembrane region" description="Helical" evidence="6">
    <location>
        <begin position="117"/>
        <end position="137"/>
    </location>
</feature>
<proteinExistence type="inferred from homology"/>
<evidence type="ECO:0000256" key="1">
    <source>
        <dbReference type="ARBA" id="ARBA00004141"/>
    </source>
</evidence>
<feature type="transmembrane region" description="Helical" evidence="6">
    <location>
        <begin position="84"/>
        <end position="105"/>
    </location>
</feature>
<feature type="transmembrane region" description="Helical" evidence="6">
    <location>
        <begin position="198"/>
        <end position="220"/>
    </location>
</feature>
<dbReference type="PANTHER" id="PTHR33048">
    <property type="entry name" value="PTH11-LIKE INTEGRAL MEMBRANE PROTEIN (AFU_ORTHOLOGUE AFUA_5G11245)"/>
    <property type="match status" value="1"/>
</dbReference>
<name>A0ABR2XAG5_9PEZI</name>
<keyword evidence="9" id="KW-1185">Reference proteome</keyword>
<evidence type="ECO:0000313" key="9">
    <source>
        <dbReference type="Proteomes" id="UP001465668"/>
    </source>
</evidence>
<evidence type="ECO:0000256" key="3">
    <source>
        <dbReference type="ARBA" id="ARBA00022989"/>
    </source>
</evidence>
<protein>
    <submittedName>
        <fullName evidence="8">Integral membrane protein</fullName>
    </submittedName>
</protein>
<reference evidence="8 9" key="1">
    <citation type="submission" date="2024-02" db="EMBL/GenBank/DDBJ databases">
        <title>First draft genome assembly of two strains of Seiridium cardinale.</title>
        <authorList>
            <person name="Emiliani G."/>
            <person name="Scali E."/>
        </authorList>
    </citation>
    <scope>NUCLEOTIDE SEQUENCE [LARGE SCALE GENOMIC DNA]</scope>
    <source>
        <strain evidence="8 9">BM-138-000479</strain>
    </source>
</reference>
<dbReference type="InterPro" id="IPR049326">
    <property type="entry name" value="Rhodopsin_dom_fungi"/>
</dbReference>
<sequence length="407" mass="44885">MPAPGDAPPGTRGQEACLMRDVMPSIPNRMAAASSRICPQTGSNQLRDRSFSQAKMDPENTPALEAPEGETSNLIDPFSLKHTRYAVCGIGLGVVTLLVPTRIYVRLLVKKFNIEDWALIFAATTFAVLDSMLIIVAQYGDGTHQWNVSVANLEQALYYENIAEIFYCITMIPIKYVVLHQVKSIFFAHDRASIFHKIITMLILANFLLYLAVGLAFVFACTPREKIYHPMVEGRCISQMACMSAVGGLNIASDLSILVIPLFGISRLQMPLKKKLLASSVFGFGIFATAAATIRFYYGLQLANTTDNTWAFMPIGNWTVEFMTGFIVACAPYIPRFVDQITGKKRSSPAYPSYGHTGFKSSVHASKNLSSIDRPDASFTALNEPNDMAFDDSIKLDQARPKSYAVI</sequence>
<feature type="transmembrane region" description="Helical" evidence="6">
    <location>
        <begin position="157"/>
        <end position="178"/>
    </location>
</feature>
<evidence type="ECO:0000256" key="2">
    <source>
        <dbReference type="ARBA" id="ARBA00022692"/>
    </source>
</evidence>
<comment type="caution">
    <text evidence="8">The sequence shown here is derived from an EMBL/GenBank/DDBJ whole genome shotgun (WGS) entry which is preliminary data.</text>
</comment>
<dbReference type="Proteomes" id="UP001465668">
    <property type="component" value="Unassembled WGS sequence"/>
</dbReference>
<feature type="transmembrane region" description="Helical" evidence="6">
    <location>
        <begin position="276"/>
        <end position="298"/>
    </location>
</feature>
<evidence type="ECO:0000259" key="7">
    <source>
        <dbReference type="Pfam" id="PF20684"/>
    </source>
</evidence>